<evidence type="ECO:0000313" key="3">
    <source>
        <dbReference type="Proteomes" id="UP000317369"/>
    </source>
</evidence>
<dbReference type="Proteomes" id="UP000317369">
    <property type="component" value="Chromosome"/>
</dbReference>
<dbReference type="SUPFAM" id="SSF54523">
    <property type="entry name" value="Pili subunits"/>
    <property type="match status" value="1"/>
</dbReference>
<dbReference type="NCBIfam" id="TIGR02532">
    <property type="entry name" value="IV_pilin_GFxxxE"/>
    <property type="match status" value="1"/>
</dbReference>
<evidence type="ECO:0000313" key="2">
    <source>
        <dbReference type="EMBL" id="QDU33932.1"/>
    </source>
</evidence>
<organism evidence="2 3">
    <name type="scientific">Poriferisphaera corsica</name>
    <dbReference type="NCBI Taxonomy" id="2528020"/>
    <lineage>
        <taxon>Bacteria</taxon>
        <taxon>Pseudomonadati</taxon>
        <taxon>Planctomycetota</taxon>
        <taxon>Phycisphaerae</taxon>
        <taxon>Phycisphaerales</taxon>
        <taxon>Phycisphaeraceae</taxon>
        <taxon>Poriferisphaera</taxon>
    </lineage>
</organism>
<dbReference type="RefSeq" id="WP_145077378.1">
    <property type="nucleotide sequence ID" value="NZ_CP036425.1"/>
</dbReference>
<dbReference type="OrthoDB" id="5918848at2"/>
<dbReference type="Pfam" id="PF07963">
    <property type="entry name" value="N_methyl"/>
    <property type="match status" value="1"/>
</dbReference>
<reference evidence="2 3" key="1">
    <citation type="submission" date="2019-02" db="EMBL/GenBank/DDBJ databases">
        <title>Deep-cultivation of Planctomycetes and their phenomic and genomic characterization uncovers novel biology.</title>
        <authorList>
            <person name="Wiegand S."/>
            <person name="Jogler M."/>
            <person name="Boedeker C."/>
            <person name="Pinto D."/>
            <person name="Vollmers J."/>
            <person name="Rivas-Marin E."/>
            <person name="Kohn T."/>
            <person name="Peeters S.H."/>
            <person name="Heuer A."/>
            <person name="Rast P."/>
            <person name="Oberbeckmann S."/>
            <person name="Bunk B."/>
            <person name="Jeske O."/>
            <person name="Meyerdierks A."/>
            <person name="Storesund J.E."/>
            <person name="Kallscheuer N."/>
            <person name="Luecker S."/>
            <person name="Lage O.M."/>
            <person name="Pohl T."/>
            <person name="Merkel B.J."/>
            <person name="Hornburger P."/>
            <person name="Mueller R.-W."/>
            <person name="Bruemmer F."/>
            <person name="Labrenz M."/>
            <person name="Spormann A.M."/>
            <person name="Op den Camp H."/>
            <person name="Overmann J."/>
            <person name="Amann R."/>
            <person name="Jetten M.S.M."/>
            <person name="Mascher T."/>
            <person name="Medema M.H."/>
            <person name="Devos D.P."/>
            <person name="Kaster A.-K."/>
            <person name="Ovreas L."/>
            <person name="Rohde M."/>
            <person name="Galperin M.Y."/>
            <person name="Jogler C."/>
        </authorList>
    </citation>
    <scope>NUCLEOTIDE SEQUENCE [LARGE SCALE GENOMIC DNA]</scope>
    <source>
        <strain evidence="2 3">KS4</strain>
    </source>
</reference>
<dbReference type="InterPro" id="IPR045584">
    <property type="entry name" value="Pilin-like"/>
</dbReference>
<dbReference type="KEGG" id="pcor:KS4_19920"/>
<feature type="transmembrane region" description="Helical" evidence="1">
    <location>
        <begin position="12"/>
        <end position="34"/>
    </location>
</feature>
<proteinExistence type="predicted"/>
<sequence length="618" mass="67721">MKTNQKKQYGFTLTELLVVIGIVSIAMVAINQLFQEVTATVRRTTQTGEIIQKARSIADRVNADFTIKDIANDPASATTSDWDSRMVGPMGVDSVIETSGDPGEPGGFIVVIQHAVNAWETVEDQDNDDLSAPSLIKRIRSDQILYFVQSNQNDYTPYPALAPSMPNTYSGDQSNAEKATYARVWMGHTMKLPVEGLTGITAARYPLLNLGVPSVLPDGTTRENNPNEFASQWMLGRHVMLLTGLDLDNPSPTGGAPNEYPFKPHGFASFRQGGGPSWDQLDPDDNSSGIEVGANSLIKMVTNQSPEASATDVSYKVFMGLTDIAAVELEDITGKRDKSPSITFSYLSDKGSELPDNGDYKRRVLGLENQGESVIFNKVRMFTSVQPTDTDMGTYDVAATHTGFANNVSDFIVEFAGDLYSVRSPAGSNFFTYVEARADGAAPTDAAKNTLPPTNMEPDGRLDIDANGRIMWYAAPQFANHPLLKNLSATLPAFDPSSPIVYPTPPAQANLDDAESTASYRPLAEQTGSFVLGGTTDLGPYATAAFVWEDYYNTKVDTAFDDPDERATKWPWLIRIRYRLHDERGQFDGRTVTNTVTGKDERERGKWYEIIVPVNHQP</sequence>
<dbReference type="AlphaFoldDB" id="A0A517YUU9"/>
<name>A0A517YUU9_9BACT</name>
<gene>
    <name evidence="2" type="ORF">KS4_19920</name>
</gene>
<protein>
    <recommendedName>
        <fullName evidence="4">Prepilin-type N-terminal cleavage/methylation domain-containing protein</fullName>
    </recommendedName>
</protein>
<evidence type="ECO:0000256" key="1">
    <source>
        <dbReference type="SAM" id="Phobius"/>
    </source>
</evidence>
<keyword evidence="1" id="KW-1133">Transmembrane helix</keyword>
<dbReference type="InterPro" id="IPR012902">
    <property type="entry name" value="N_methyl_site"/>
</dbReference>
<dbReference type="EMBL" id="CP036425">
    <property type="protein sequence ID" value="QDU33932.1"/>
    <property type="molecule type" value="Genomic_DNA"/>
</dbReference>
<accession>A0A517YUU9</accession>
<keyword evidence="1" id="KW-0472">Membrane</keyword>
<keyword evidence="3" id="KW-1185">Reference proteome</keyword>
<evidence type="ECO:0008006" key="4">
    <source>
        <dbReference type="Google" id="ProtNLM"/>
    </source>
</evidence>
<keyword evidence="1" id="KW-0812">Transmembrane</keyword>